<dbReference type="Gene3D" id="3.40.50.11220">
    <property type="match status" value="1"/>
</dbReference>
<dbReference type="PANTHER" id="PTHR37477:SF1">
    <property type="entry name" value="COBALT-PRECORRIN-5A HYDROLASE"/>
    <property type="match status" value="1"/>
</dbReference>
<name>A0AAU7CI05_9BACT</name>
<dbReference type="InterPro" id="IPR002750">
    <property type="entry name" value="CobE/GbiG_C"/>
</dbReference>
<organism evidence="4">
    <name type="scientific">Singulisphaera sp. Ch08</name>
    <dbReference type="NCBI Taxonomy" id="3120278"/>
    <lineage>
        <taxon>Bacteria</taxon>
        <taxon>Pseudomonadati</taxon>
        <taxon>Planctomycetota</taxon>
        <taxon>Planctomycetia</taxon>
        <taxon>Isosphaerales</taxon>
        <taxon>Isosphaeraceae</taxon>
        <taxon>Singulisphaera</taxon>
    </lineage>
</organism>
<evidence type="ECO:0000313" key="4">
    <source>
        <dbReference type="EMBL" id="XBH04752.1"/>
    </source>
</evidence>
<feature type="domain" description="Cobalamin synthesis G N-terminal" evidence="2">
    <location>
        <begin position="76"/>
        <end position="155"/>
    </location>
</feature>
<gene>
    <name evidence="4" type="ORF">V5E97_01680</name>
</gene>
<dbReference type="RefSeq" id="WP_406697546.1">
    <property type="nucleotide sequence ID" value="NZ_CP155447.1"/>
</dbReference>
<sequence>MSTAILVLTRDGFALARRLRDARPGGTVIFGPSCVVGGCGGPVPSAGEAPSGVSSPLFATVEPGVFGWLGPLRLVFPTLWERHEAIVAVMALGIVVRLAGPLAIDKRRDPAVVVVDDAGRFAISVLGGHGAGANELACQVAEVLGAQPVITTASDARGLPAVDQLGRDQGWTIERAQNLTRVAAAVVRRGTIAVWQDAGSLDWWRRFGPWPSHFHRLRSWDELPALGASALLVISDRLEPENLPEEQTLVYRPPTLVAGIGCRRGVSLETIAAWTETVLLANGLAVGSLAALATVTLKVDEPGLLAFATARQLPLVAFPPDHLANHPGIETPSERVRSKIGIPAVAEPSALRASGASRLLVTKQKGPGVTVALARKPAPANRAFP</sequence>
<dbReference type="Pfam" id="PF11760">
    <property type="entry name" value="CbiG_N"/>
    <property type="match status" value="1"/>
</dbReference>
<feature type="domain" description="Cobalamin biosynthesis central region" evidence="3">
    <location>
        <begin position="160"/>
        <end position="253"/>
    </location>
</feature>
<protein>
    <submittedName>
        <fullName evidence="4">Cobalamin biosynthesis protein</fullName>
    </submittedName>
</protein>
<dbReference type="EMBL" id="CP155447">
    <property type="protein sequence ID" value="XBH04752.1"/>
    <property type="molecule type" value="Genomic_DNA"/>
</dbReference>
<dbReference type="AlphaFoldDB" id="A0AAU7CI05"/>
<dbReference type="Gene3D" id="3.30.420.180">
    <property type="entry name" value="CobE/GbiG C-terminal domain"/>
    <property type="match status" value="1"/>
</dbReference>
<proteinExistence type="predicted"/>
<evidence type="ECO:0000259" key="1">
    <source>
        <dbReference type="Pfam" id="PF01890"/>
    </source>
</evidence>
<feature type="domain" description="CobE/GbiG C-terminal" evidence="1">
    <location>
        <begin position="256"/>
        <end position="374"/>
    </location>
</feature>
<dbReference type="InterPro" id="IPR038029">
    <property type="entry name" value="GbiG_N_sf"/>
</dbReference>
<dbReference type="InterPro" id="IPR021745">
    <property type="entry name" value="CbiG_mid"/>
</dbReference>
<evidence type="ECO:0000259" key="3">
    <source>
        <dbReference type="Pfam" id="PF11761"/>
    </source>
</evidence>
<dbReference type="GO" id="GO:0009236">
    <property type="term" value="P:cobalamin biosynthetic process"/>
    <property type="evidence" value="ECO:0007669"/>
    <property type="project" value="InterPro"/>
</dbReference>
<accession>A0AAU7CI05</accession>
<dbReference type="InterPro" id="IPR021744">
    <property type="entry name" value="CbiG_N"/>
</dbReference>
<dbReference type="SUPFAM" id="SSF159672">
    <property type="entry name" value="CbiG N-terminal domain-like"/>
    <property type="match status" value="1"/>
</dbReference>
<dbReference type="Pfam" id="PF11761">
    <property type="entry name" value="CbiG_mid"/>
    <property type="match status" value="1"/>
</dbReference>
<reference evidence="4" key="1">
    <citation type="submission" date="2024-05" db="EMBL/GenBank/DDBJ databases">
        <title>Planctomycetes of the genus Singulisphaera possess chitinolytic capabilities.</title>
        <authorList>
            <person name="Ivanova A."/>
        </authorList>
    </citation>
    <scope>NUCLEOTIDE SEQUENCE</scope>
    <source>
        <strain evidence="4">Ch08T</strain>
    </source>
</reference>
<dbReference type="SUPFAM" id="SSF159664">
    <property type="entry name" value="CobE/GbiG C-terminal domain-like"/>
    <property type="match status" value="1"/>
</dbReference>
<dbReference type="Pfam" id="PF01890">
    <property type="entry name" value="CbiG_C"/>
    <property type="match status" value="1"/>
</dbReference>
<dbReference type="InterPro" id="IPR036518">
    <property type="entry name" value="CobE/GbiG_C_sf"/>
</dbReference>
<evidence type="ECO:0000259" key="2">
    <source>
        <dbReference type="Pfam" id="PF11760"/>
    </source>
</evidence>
<dbReference type="InterPro" id="IPR052553">
    <property type="entry name" value="CbiG_hydrolase"/>
</dbReference>
<dbReference type="PANTHER" id="PTHR37477">
    <property type="entry name" value="COBALT-PRECORRIN-5A HYDROLASE"/>
    <property type="match status" value="1"/>
</dbReference>